<dbReference type="GO" id="GO:0005829">
    <property type="term" value="C:cytosol"/>
    <property type="evidence" value="ECO:0007669"/>
    <property type="project" value="TreeGrafter"/>
</dbReference>
<dbReference type="HAMAP" id="MF_01934">
    <property type="entry name" value="MenB"/>
    <property type="match status" value="1"/>
</dbReference>
<evidence type="ECO:0000256" key="1">
    <source>
        <dbReference type="ARBA" id="ARBA00000177"/>
    </source>
</evidence>
<dbReference type="SUPFAM" id="SSF52096">
    <property type="entry name" value="ClpP/crotonase"/>
    <property type="match status" value="1"/>
</dbReference>
<dbReference type="InterPro" id="IPR001753">
    <property type="entry name" value="Enoyl-CoA_hydra/iso"/>
</dbReference>
<accession>A0A1D1ZTD6</accession>
<dbReference type="InterPro" id="IPR018376">
    <property type="entry name" value="Enoyl-CoA_hyd/isom_CS"/>
</dbReference>
<evidence type="ECO:0000256" key="4">
    <source>
        <dbReference type="RuleBase" id="RU003707"/>
    </source>
</evidence>
<gene>
    <name evidence="6" type="ORF">g.23945</name>
</gene>
<comment type="similarity">
    <text evidence="4">Belongs to the enoyl-CoA hydratase/isomerase family.</text>
</comment>
<dbReference type="NCBIfam" id="NF005637">
    <property type="entry name" value="PRK07396.1"/>
    <property type="match status" value="1"/>
</dbReference>
<keyword evidence="2" id="KW-0456">Lyase</keyword>
<evidence type="ECO:0000313" key="6">
    <source>
        <dbReference type="EMBL" id="JAT70159.1"/>
    </source>
</evidence>
<dbReference type="AlphaFoldDB" id="A0A1D1ZTD6"/>
<evidence type="ECO:0000256" key="3">
    <source>
        <dbReference type="ARBA" id="ARBA00066833"/>
    </source>
</evidence>
<organism evidence="6">
    <name type="scientific">Auxenochlorella protothecoides</name>
    <name type="common">Green microalga</name>
    <name type="synonym">Chlorella protothecoides</name>
    <dbReference type="NCBI Taxonomy" id="3075"/>
    <lineage>
        <taxon>Eukaryota</taxon>
        <taxon>Viridiplantae</taxon>
        <taxon>Chlorophyta</taxon>
        <taxon>core chlorophytes</taxon>
        <taxon>Trebouxiophyceae</taxon>
        <taxon>Chlorellales</taxon>
        <taxon>Chlorellaceae</taxon>
        <taxon>Auxenochlorella</taxon>
    </lineage>
</organism>
<dbReference type="EMBL" id="GDKF01008463">
    <property type="protein sequence ID" value="JAT70159.1"/>
    <property type="molecule type" value="Transcribed_RNA"/>
</dbReference>
<name>A0A1D1ZTD6_AUXPR</name>
<dbReference type="PANTHER" id="PTHR43113">
    <property type="entry name" value="NUCLEOSIDE-DIPHOSPHATE-SUGAR EPIMERASE"/>
    <property type="match status" value="1"/>
</dbReference>
<dbReference type="EC" id="4.1.3.36" evidence="3"/>
<dbReference type="InterPro" id="IPR010198">
    <property type="entry name" value="DHNA-CoA_synthase_MenB"/>
</dbReference>
<evidence type="ECO:0000256" key="5">
    <source>
        <dbReference type="SAM" id="MobiDB-lite"/>
    </source>
</evidence>
<dbReference type="InterPro" id="IPR029045">
    <property type="entry name" value="ClpP/crotonase-like_dom_sf"/>
</dbReference>
<protein>
    <recommendedName>
        <fullName evidence="3">1,4-dihydroxy-2-naphthoyl-CoA synthase</fullName>
        <ecNumber evidence="3">4.1.3.36</ecNumber>
    </recommendedName>
</protein>
<evidence type="ECO:0000256" key="2">
    <source>
        <dbReference type="ARBA" id="ARBA00023239"/>
    </source>
</evidence>
<reference evidence="6" key="1">
    <citation type="submission" date="2015-08" db="EMBL/GenBank/DDBJ databases">
        <authorList>
            <person name="Babu N.S."/>
            <person name="Beckwith C.J."/>
            <person name="Beseler K.G."/>
            <person name="Brison A."/>
            <person name="Carone J.V."/>
            <person name="Caskin T.P."/>
            <person name="Diamond M."/>
            <person name="Durham M.E."/>
            <person name="Foxe J.M."/>
            <person name="Go M."/>
            <person name="Henderson B.A."/>
            <person name="Jones I.B."/>
            <person name="McGettigan J.A."/>
            <person name="Micheletti S.J."/>
            <person name="Nasrallah M.E."/>
            <person name="Ortiz D."/>
            <person name="Piller C.R."/>
            <person name="Privatt S.R."/>
            <person name="Schneider S.L."/>
            <person name="Sharp S."/>
            <person name="Smith T.C."/>
            <person name="Stanton J.D."/>
            <person name="Ullery H.E."/>
            <person name="Wilson R.J."/>
            <person name="Serrano M.G."/>
            <person name="Buck G."/>
            <person name="Lee V."/>
            <person name="Wang Y."/>
            <person name="Carvalho R."/>
            <person name="Voegtly L."/>
            <person name="Shi R."/>
            <person name="Duckworth R."/>
            <person name="Johnson A."/>
            <person name="Loviza R."/>
            <person name="Walstead R."/>
            <person name="Shah Z."/>
            <person name="Kiflezghi M."/>
            <person name="Wade K."/>
            <person name="Ball S.L."/>
            <person name="Bradley K.W."/>
            <person name="Asai D.J."/>
            <person name="Bowman C.A."/>
            <person name="Russell D.A."/>
            <person name="Pope W.H."/>
            <person name="Jacobs-Sera D."/>
            <person name="Hendrix R.W."/>
            <person name="Hatfull G.F."/>
        </authorList>
    </citation>
    <scope>NUCLEOTIDE SEQUENCE</scope>
</reference>
<proteinExistence type="inferred from homology"/>
<dbReference type="PANTHER" id="PTHR43113:SF1">
    <property type="entry name" value="1,4-DIHYDROXY-2-NAPHTHOYL-COA SYNTHASE, PEROXISOMAL"/>
    <property type="match status" value="1"/>
</dbReference>
<dbReference type="Gene3D" id="1.10.12.10">
    <property type="entry name" value="Lyase 2-enoyl-coa Hydratase, Chain A, domain 2"/>
    <property type="match status" value="1"/>
</dbReference>
<sequence>AVVMSDTSRKAVPSGQEKHTVSSPIPPEDSSVIPAGDWVLGMDDGRASQRLAVLTRHIAQGQGAPCGHIPADSEALGSCNALPNAELGSRAVICPSPTSSYERMHGRGSRAPAAWTSIPMVAGVQLKETLYKKADGEGIARISINRPKRRNAFTPLTVHEMGLCLRDAQDDPAVGVIILTGEGDAAFCSGGDQAHRGDGGYVGADGVPRLNVLDLQIALRRCPKPVVASVAGYAVGGGHVLHLLCDLSIAADNAVFGQTGPKVGSFDAGYGVSHLARVVGQKRAREVWLLARLYPAQTALEWGLVNAVVPLDQLEAETLAWCREIMANSPTALRVLKSGLNADEDGAAGMAQMAGDATLLFYQTKEATEGKVAFLEKRKPDFSKFKRFP</sequence>
<dbReference type="FunFam" id="3.90.226.10:FF:000003">
    <property type="entry name" value="1,4-dihydroxy-2-naphthoyl-CoA synthase"/>
    <property type="match status" value="1"/>
</dbReference>
<dbReference type="GO" id="GO:0009234">
    <property type="term" value="P:menaquinone biosynthetic process"/>
    <property type="evidence" value="ECO:0007669"/>
    <property type="project" value="InterPro"/>
</dbReference>
<dbReference type="CDD" id="cd06558">
    <property type="entry name" value="crotonase-like"/>
    <property type="match status" value="1"/>
</dbReference>
<dbReference type="Pfam" id="PF00378">
    <property type="entry name" value="ECH_1"/>
    <property type="match status" value="1"/>
</dbReference>
<dbReference type="PROSITE" id="PS00166">
    <property type="entry name" value="ENOYL_COA_HYDRATASE"/>
    <property type="match status" value="1"/>
</dbReference>
<feature type="region of interest" description="Disordered" evidence="5">
    <location>
        <begin position="1"/>
        <end position="30"/>
    </location>
</feature>
<comment type="catalytic activity">
    <reaction evidence="1">
        <text>2-succinylbenzoyl-CoA + H(+) = 1,4-dihydroxy-2-naphthoyl-CoA + H2O</text>
        <dbReference type="Rhea" id="RHEA:26562"/>
        <dbReference type="ChEBI" id="CHEBI:15377"/>
        <dbReference type="ChEBI" id="CHEBI:15378"/>
        <dbReference type="ChEBI" id="CHEBI:57364"/>
        <dbReference type="ChEBI" id="CHEBI:58897"/>
        <dbReference type="EC" id="4.1.3.36"/>
    </reaction>
</comment>
<dbReference type="GO" id="GO:0008935">
    <property type="term" value="F:1,4-dihydroxy-2-naphthoyl-CoA synthase activity"/>
    <property type="evidence" value="ECO:0007669"/>
    <property type="project" value="UniProtKB-EC"/>
</dbReference>
<feature type="non-terminal residue" evidence="6">
    <location>
        <position position="1"/>
    </location>
</feature>
<dbReference type="InterPro" id="IPR014748">
    <property type="entry name" value="Enoyl-CoA_hydra_C"/>
</dbReference>
<dbReference type="NCBIfam" id="TIGR01929">
    <property type="entry name" value="menB"/>
    <property type="match status" value="1"/>
</dbReference>
<dbReference type="Gene3D" id="3.90.226.10">
    <property type="entry name" value="2-enoyl-CoA Hydratase, Chain A, domain 1"/>
    <property type="match status" value="1"/>
</dbReference>